<dbReference type="AlphaFoldDB" id="A0A0R3AF63"/>
<organism evidence="2 3">
    <name type="scientific">Pseudomonas paralactis</name>
    <dbReference type="NCBI Taxonomy" id="1615673"/>
    <lineage>
        <taxon>Bacteria</taxon>
        <taxon>Pseudomonadati</taxon>
        <taxon>Pseudomonadota</taxon>
        <taxon>Gammaproteobacteria</taxon>
        <taxon>Pseudomonadales</taxon>
        <taxon>Pseudomonadaceae</taxon>
        <taxon>Pseudomonas</taxon>
    </lineage>
</organism>
<evidence type="ECO:0000313" key="2">
    <source>
        <dbReference type="EMBL" id="KRP69041.1"/>
    </source>
</evidence>
<comment type="caution">
    <text evidence="2">The sequence shown here is derived from an EMBL/GenBank/DDBJ whole genome shotgun (WGS) entry which is preliminary data.</text>
</comment>
<feature type="non-terminal residue" evidence="2">
    <location>
        <position position="95"/>
    </location>
</feature>
<dbReference type="Proteomes" id="UP000050852">
    <property type="component" value="Unassembled WGS sequence"/>
</dbReference>
<gene>
    <name evidence="2" type="ORF">TX23_24240</name>
</gene>
<name>A0A0R3AF63_9PSED</name>
<dbReference type="PATRIC" id="fig|1615673.3.peg.460"/>
<evidence type="ECO:0000313" key="3">
    <source>
        <dbReference type="Proteomes" id="UP000050852"/>
    </source>
</evidence>
<proteinExistence type="predicted"/>
<feature type="region of interest" description="Disordered" evidence="1">
    <location>
        <begin position="76"/>
        <end position="95"/>
    </location>
</feature>
<dbReference type="EMBL" id="JYLN01000013">
    <property type="protein sequence ID" value="KRP69041.1"/>
    <property type="molecule type" value="Genomic_DNA"/>
</dbReference>
<evidence type="ECO:0000256" key="1">
    <source>
        <dbReference type="SAM" id="MobiDB-lite"/>
    </source>
</evidence>
<sequence>MLAKNVNDNACFLNKRGAFEFFASKLAPMYGLAPTVNPLFKHWYPVASMYQAYSRKLQTASGQHWISSRSAHYKKASRAGRSAGINSRRSDQGSM</sequence>
<protein>
    <submittedName>
        <fullName evidence="2">Uncharacterized protein</fullName>
    </submittedName>
</protein>
<reference evidence="2 3" key="1">
    <citation type="submission" date="2015-02" db="EMBL/GenBank/DDBJ databases">
        <title>Two Pseudomonas sp. nov., isolated from raw milk.</title>
        <authorList>
            <person name="Wenning M."/>
            <person name="von Neubeck M."/>
            <person name="Huptas C."/>
            <person name="Scherer S."/>
        </authorList>
    </citation>
    <scope>NUCLEOTIDE SEQUENCE [LARGE SCALE GENOMIC DNA]</scope>
    <source>
        <strain evidence="2 3">DSM 29164</strain>
    </source>
</reference>
<accession>A0A0R3AF63</accession>